<dbReference type="Pfam" id="PF07729">
    <property type="entry name" value="FCD"/>
    <property type="match status" value="1"/>
</dbReference>
<proteinExistence type="predicted"/>
<keyword evidence="2" id="KW-0238">DNA-binding</keyword>
<evidence type="ECO:0000313" key="5">
    <source>
        <dbReference type="EMBL" id="CAG7611395.1"/>
    </source>
</evidence>
<sequence>MPSDESVAFLTRTVRSANPYEQTVQRLLQTVHLGLIGPGERLPAERDLASMLGVSRATVREALSTLAEAGYVSTRRGRSGGTFVASELPQAAPGAPSSAPLTARELDDISTLRRVLEVGAVREAAGQDLTAGERAGLVTALHECAAADEAGFRRLDSRLHLTFAELSGSPSLVQAVADLRTRVNAALDCIPMLPPNLSNSREQHEAIARAILSGRPDAAAEAMAEHIAGTEALLRGFLATGPSAPR</sequence>
<dbReference type="InterPro" id="IPR011711">
    <property type="entry name" value="GntR_C"/>
</dbReference>
<accession>A0A916JZY8</accession>
<keyword evidence="6" id="KW-1185">Reference proteome</keyword>
<dbReference type="GO" id="GO:0003677">
    <property type="term" value="F:DNA binding"/>
    <property type="evidence" value="ECO:0007669"/>
    <property type="project" value="UniProtKB-KW"/>
</dbReference>
<keyword evidence="3" id="KW-0804">Transcription</keyword>
<evidence type="ECO:0000256" key="2">
    <source>
        <dbReference type="ARBA" id="ARBA00023125"/>
    </source>
</evidence>
<dbReference type="SMART" id="SM00895">
    <property type="entry name" value="FCD"/>
    <property type="match status" value="1"/>
</dbReference>
<dbReference type="InterPro" id="IPR000524">
    <property type="entry name" value="Tscrpt_reg_HTH_GntR"/>
</dbReference>
<evidence type="ECO:0000259" key="4">
    <source>
        <dbReference type="PROSITE" id="PS50949"/>
    </source>
</evidence>
<dbReference type="Pfam" id="PF00392">
    <property type="entry name" value="GntR"/>
    <property type="match status" value="1"/>
</dbReference>
<feature type="domain" description="HTH gntR-type" evidence="4">
    <location>
        <begin position="17"/>
        <end position="87"/>
    </location>
</feature>
<dbReference type="AlphaFoldDB" id="A0A916JZY8"/>
<name>A0A916JZY8_9MICO</name>
<dbReference type="PANTHER" id="PTHR43537">
    <property type="entry name" value="TRANSCRIPTIONAL REGULATOR, GNTR FAMILY"/>
    <property type="match status" value="1"/>
</dbReference>
<comment type="caution">
    <text evidence="5">The sequence shown here is derived from an EMBL/GenBank/DDBJ whole genome shotgun (WGS) entry which is preliminary data.</text>
</comment>
<keyword evidence="1" id="KW-0805">Transcription regulation</keyword>
<protein>
    <submittedName>
        <fullName evidence="5">L-lactate dehydrogenase operon regulatory protein</fullName>
    </submittedName>
</protein>
<organism evidence="5 6">
    <name type="scientific">Leucobacter soli</name>
    <dbReference type="NCBI Taxonomy" id="2812850"/>
    <lineage>
        <taxon>Bacteria</taxon>
        <taxon>Bacillati</taxon>
        <taxon>Actinomycetota</taxon>
        <taxon>Actinomycetes</taxon>
        <taxon>Micrococcales</taxon>
        <taxon>Microbacteriaceae</taxon>
        <taxon>Leucobacter</taxon>
    </lineage>
</organism>
<dbReference type="CDD" id="cd07377">
    <property type="entry name" value="WHTH_GntR"/>
    <property type="match status" value="1"/>
</dbReference>
<gene>
    <name evidence="5" type="primary">lldR</name>
    <name evidence="5" type="ORF">LEUCIP111803_01429</name>
</gene>
<evidence type="ECO:0000256" key="3">
    <source>
        <dbReference type="ARBA" id="ARBA00023163"/>
    </source>
</evidence>
<evidence type="ECO:0000313" key="6">
    <source>
        <dbReference type="Proteomes" id="UP000693892"/>
    </source>
</evidence>
<dbReference type="RefSeq" id="WP_218115038.1">
    <property type="nucleotide sequence ID" value="NZ_CAJVAP010000014.1"/>
</dbReference>
<dbReference type="SMART" id="SM00345">
    <property type="entry name" value="HTH_GNTR"/>
    <property type="match status" value="1"/>
</dbReference>
<dbReference type="GO" id="GO:0003700">
    <property type="term" value="F:DNA-binding transcription factor activity"/>
    <property type="evidence" value="ECO:0007669"/>
    <property type="project" value="InterPro"/>
</dbReference>
<reference evidence="5" key="1">
    <citation type="submission" date="2021-06" db="EMBL/GenBank/DDBJ databases">
        <authorList>
            <person name="Criscuolo A."/>
        </authorList>
    </citation>
    <scope>NUCLEOTIDE SEQUENCE</scope>
    <source>
        <strain evidence="5">CIP111803</strain>
    </source>
</reference>
<dbReference type="Proteomes" id="UP000693892">
    <property type="component" value="Unassembled WGS sequence"/>
</dbReference>
<dbReference type="PANTHER" id="PTHR43537:SF24">
    <property type="entry name" value="GLUCONATE OPERON TRANSCRIPTIONAL REPRESSOR"/>
    <property type="match status" value="1"/>
</dbReference>
<dbReference type="PROSITE" id="PS50949">
    <property type="entry name" value="HTH_GNTR"/>
    <property type="match status" value="1"/>
</dbReference>
<evidence type="ECO:0000256" key="1">
    <source>
        <dbReference type="ARBA" id="ARBA00023015"/>
    </source>
</evidence>
<dbReference type="EMBL" id="CAJVAP010000014">
    <property type="protein sequence ID" value="CAG7611395.1"/>
    <property type="molecule type" value="Genomic_DNA"/>
</dbReference>